<dbReference type="Pfam" id="PF00027">
    <property type="entry name" value="cNMP_binding"/>
    <property type="match status" value="1"/>
</dbReference>
<dbReference type="RefSeq" id="WP_123896571.1">
    <property type="nucleotide sequence ID" value="NZ_RPFJ01000003.1"/>
</dbReference>
<organism evidence="5 6">
    <name type="scientific">Aureibaculum marinum</name>
    <dbReference type="NCBI Taxonomy" id="2487930"/>
    <lineage>
        <taxon>Bacteria</taxon>
        <taxon>Pseudomonadati</taxon>
        <taxon>Bacteroidota</taxon>
        <taxon>Flavobacteriia</taxon>
        <taxon>Flavobacteriales</taxon>
        <taxon>Flavobacteriaceae</taxon>
        <taxon>Aureibaculum</taxon>
    </lineage>
</organism>
<protein>
    <submittedName>
        <fullName evidence="5">CBS domain-containing protein</fullName>
    </submittedName>
</protein>
<dbReference type="InterPro" id="IPR000644">
    <property type="entry name" value="CBS_dom"/>
</dbReference>
<dbReference type="AlphaFoldDB" id="A0A3N4P3U4"/>
<sequence length="638" mass="73116">MKNSIAERIYDFIKRFPPFDLLKDEKLEQISKEVKIIYLEKGKIVFNVNEAYHDHFYMVRNGAIGLHRIKGDKNEMIDICDSGDIFGLRALLAQENYTLKASANEESIIYGIPINVFQQASENNKKINKYLITTFASNAFTPYTQEQSDEIFNDYIPNNNQDIQNLKTANYTKKPIICQEDATVKEAAILMSKHGISCIVIVNQKKHPIGIITNSDLKHKIATGKFSIENSVKNIMSHPVVACNKKITVAEAQLQMIKFNIGHLCVTKDGTYNTPLVGVLTRHDIVLSIGNNPSVLLKEIKRANRTKSLRNVRAKAHNLLKAYLDQNIPIRHICKIISELNDAITFRVIENAIKKMETPPPVEFSWLALGSQGRKEQLLYSDQDSALIFQDVPEDKYDETQAYFLKLAGHITKSLHKIGYEYCTAEMMASNPEWCMSYSNWKAQFENWIVNPDNKAILLSSIFFDFSRIYGNKTLVNNLTDSIFNSLEQSSHLLSLLAKDILQSPPPLGFFKQMVLEKNGKYEDFFNIKVRALMPLIDAARLLILTHKIKNINNTALRYEKLSELEPENKELYDSCSYAFKALLKFKTKQGIANNDSGKFINLETLNKEEKLKLKRCFKPIREIQDLLKYRFKIINLS</sequence>
<name>A0A3N4P3U4_9FLAO</name>
<evidence type="ECO:0000313" key="5">
    <source>
        <dbReference type="EMBL" id="RPD99606.1"/>
    </source>
</evidence>
<gene>
    <name evidence="5" type="ORF">EGM88_03420</name>
</gene>
<dbReference type="InterPro" id="IPR043519">
    <property type="entry name" value="NT_sf"/>
</dbReference>
<dbReference type="CDD" id="cd00038">
    <property type="entry name" value="CAP_ED"/>
    <property type="match status" value="1"/>
</dbReference>
<dbReference type="SUPFAM" id="SSF54631">
    <property type="entry name" value="CBS-domain pair"/>
    <property type="match status" value="1"/>
</dbReference>
<dbReference type="Pfam" id="PF03445">
    <property type="entry name" value="DUF294"/>
    <property type="match status" value="1"/>
</dbReference>
<evidence type="ECO:0000256" key="1">
    <source>
        <dbReference type="ARBA" id="ARBA00023122"/>
    </source>
</evidence>
<dbReference type="PROSITE" id="PS50042">
    <property type="entry name" value="CNMP_BINDING_3"/>
    <property type="match status" value="1"/>
</dbReference>
<dbReference type="Pfam" id="PF10335">
    <property type="entry name" value="DUF294_C"/>
    <property type="match status" value="1"/>
</dbReference>
<dbReference type="PANTHER" id="PTHR43080:SF29">
    <property type="entry name" value="OS02G0818000 PROTEIN"/>
    <property type="match status" value="1"/>
</dbReference>
<dbReference type="SMART" id="SM00116">
    <property type="entry name" value="CBS"/>
    <property type="match status" value="2"/>
</dbReference>
<dbReference type="InterPro" id="IPR051257">
    <property type="entry name" value="Diverse_CBS-Domain"/>
</dbReference>
<dbReference type="CDD" id="cd05401">
    <property type="entry name" value="NT_GlnE_GlnD_like"/>
    <property type="match status" value="1"/>
</dbReference>
<dbReference type="SUPFAM" id="SSF81301">
    <property type="entry name" value="Nucleotidyltransferase"/>
    <property type="match status" value="1"/>
</dbReference>
<accession>A0A3N4P3U4</accession>
<feature type="domain" description="CBS" evidence="4">
    <location>
        <begin position="236"/>
        <end position="295"/>
    </location>
</feature>
<dbReference type="EMBL" id="RPFJ01000003">
    <property type="protein sequence ID" value="RPD99606.1"/>
    <property type="molecule type" value="Genomic_DNA"/>
</dbReference>
<feature type="domain" description="CBS" evidence="4">
    <location>
        <begin position="171"/>
        <end position="228"/>
    </location>
</feature>
<dbReference type="InterPro" id="IPR005105">
    <property type="entry name" value="GlnD_Uridyltrans_N"/>
</dbReference>
<dbReference type="SMART" id="SM00100">
    <property type="entry name" value="cNMP"/>
    <property type="match status" value="1"/>
</dbReference>
<dbReference type="PANTHER" id="PTHR43080">
    <property type="entry name" value="CBS DOMAIN-CONTAINING PROTEIN CBSX3, MITOCHONDRIAL"/>
    <property type="match status" value="1"/>
</dbReference>
<dbReference type="SUPFAM" id="SSF51206">
    <property type="entry name" value="cAMP-binding domain-like"/>
    <property type="match status" value="1"/>
</dbReference>
<dbReference type="GO" id="GO:0008773">
    <property type="term" value="F:[protein-PII] uridylyltransferase activity"/>
    <property type="evidence" value="ECO:0007669"/>
    <property type="project" value="InterPro"/>
</dbReference>
<comment type="caution">
    <text evidence="5">The sequence shown here is derived from an EMBL/GenBank/DDBJ whole genome shotgun (WGS) entry which is preliminary data.</text>
</comment>
<reference evidence="5 6" key="1">
    <citation type="submission" date="2018-11" db="EMBL/GenBank/DDBJ databases">
        <title>Aureibaculum marinum gen. nov., sp. nov., a member of the family Flavobacteriaceae isolated from the Bohai Sea.</title>
        <authorList>
            <person name="Ji X."/>
        </authorList>
    </citation>
    <scope>NUCLEOTIDE SEQUENCE [LARGE SCALE GENOMIC DNA]</scope>
    <source>
        <strain evidence="5 6">BH-SD17</strain>
    </source>
</reference>
<evidence type="ECO:0000259" key="3">
    <source>
        <dbReference type="PROSITE" id="PS50042"/>
    </source>
</evidence>
<evidence type="ECO:0000256" key="2">
    <source>
        <dbReference type="PROSITE-ProRule" id="PRU00703"/>
    </source>
</evidence>
<keyword evidence="1 2" id="KW-0129">CBS domain</keyword>
<feature type="domain" description="Cyclic nucleotide-binding" evidence="3">
    <location>
        <begin position="54"/>
        <end position="138"/>
    </location>
</feature>
<evidence type="ECO:0000259" key="4">
    <source>
        <dbReference type="PROSITE" id="PS51371"/>
    </source>
</evidence>
<dbReference type="Gene3D" id="2.60.120.10">
    <property type="entry name" value="Jelly Rolls"/>
    <property type="match status" value="1"/>
</dbReference>
<dbReference type="InterPro" id="IPR018821">
    <property type="entry name" value="DUF294_put_nucleoTrafse_sb-bd"/>
</dbReference>
<keyword evidence="6" id="KW-1185">Reference proteome</keyword>
<dbReference type="InterPro" id="IPR014710">
    <property type="entry name" value="RmlC-like_jellyroll"/>
</dbReference>
<dbReference type="InterPro" id="IPR000595">
    <property type="entry name" value="cNMP-bd_dom"/>
</dbReference>
<dbReference type="Gene3D" id="3.30.460.10">
    <property type="entry name" value="Beta Polymerase, domain 2"/>
    <property type="match status" value="1"/>
</dbReference>
<proteinExistence type="predicted"/>
<evidence type="ECO:0000313" key="6">
    <source>
        <dbReference type="Proteomes" id="UP000270856"/>
    </source>
</evidence>
<dbReference type="PROSITE" id="PS51371">
    <property type="entry name" value="CBS"/>
    <property type="match status" value="2"/>
</dbReference>
<dbReference type="OrthoDB" id="9810963at2"/>
<dbReference type="Proteomes" id="UP000270856">
    <property type="component" value="Unassembled WGS sequence"/>
</dbReference>
<dbReference type="Pfam" id="PF00571">
    <property type="entry name" value="CBS"/>
    <property type="match status" value="2"/>
</dbReference>
<dbReference type="Gene3D" id="3.10.580.10">
    <property type="entry name" value="CBS-domain"/>
    <property type="match status" value="1"/>
</dbReference>
<dbReference type="InterPro" id="IPR018490">
    <property type="entry name" value="cNMP-bd_dom_sf"/>
</dbReference>
<dbReference type="InterPro" id="IPR046342">
    <property type="entry name" value="CBS_dom_sf"/>
</dbReference>